<evidence type="ECO:0000256" key="1">
    <source>
        <dbReference type="SAM" id="MobiDB-lite"/>
    </source>
</evidence>
<dbReference type="Proteomes" id="UP001460270">
    <property type="component" value="Unassembled WGS sequence"/>
</dbReference>
<organism evidence="2 3">
    <name type="scientific">Mugilogobius chulae</name>
    <name type="common">yellowstripe goby</name>
    <dbReference type="NCBI Taxonomy" id="88201"/>
    <lineage>
        <taxon>Eukaryota</taxon>
        <taxon>Metazoa</taxon>
        <taxon>Chordata</taxon>
        <taxon>Craniata</taxon>
        <taxon>Vertebrata</taxon>
        <taxon>Euteleostomi</taxon>
        <taxon>Actinopterygii</taxon>
        <taxon>Neopterygii</taxon>
        <taxon>Teleostei</taxon>
        <taxon>Neoteleostei</taxon>
        <taxon>Acanthomorphata</taxon>
        <taxon>Gobiaria</taxon>
        <taxon>Gobiiformes</taxon>
        <taxon>Gobioidei</taxon>
        <taxon>Gobiidae</taxon>
        <taxon>Gobionellinae</taxon>
        <taxon>Mugilogobius</taxon>
    </lineage>
</organism>
<evidence type="ECO:0000313" key="3">
    <source>
        <dbReference type="Proteomes" id="UP001460270"/>
    </source>
</evidence>
<gene>
    <name evidence="2" type="ORF">WMY93_001195</name>
</gene>
<accession>A0AAW0Q4N6</accession>
<feature type="compositionally biased region" description="Basic and acidic residues" evidence="1">
    <location>
        <begin position="119"/>
        <end position="131"/>
    </location>
</feature>
<protein>
    <submittedName>
        <fullName evidence="2">Uncharacterized protein</fullName>
    </submittedName>
</protein>
<dbReference type="EMBL" id="JBBPFD010000001">
    <property type="protein sequence ID" value="KAK7945467.1"/>
    <property type="molecule type" value="Genomic_DNA"/>
</dbReference>
<comment type="caution">
    <text evidence="2">The sequence shown here is derived from an EMBL/GenBank/DDBJ whole genome shotgun (WGS) entry which is preliminary data.</text>
</comment>
<feature type="region of interest" description="Disordered" evidence="1">
    <location>
        <begin position="79"/>
        <end position="131"/>
    </location>
</feature>
<name>A0AAW0Q4N6_9GOBI</name>
<keyword evidence="3" id="KW-1185">Reference proteome</keyword>
<evidence type="ECO:0000313" key="2">
    <source>
        <dbReference type="EMBL" id="KAK7945467.1"/>
    </source>
</evidence>
<reference evidence="3" key="1">
    <citation type="submission" date="2024-04" db="EMBL/GenBank/DDBJ databases">
        <title>Salinicola lusitanus LLJ914,a marine bacterium isolated from the Okinawa Trough.</title>
        <authorList>
            <person name="Li J."/>
        </authorList>
    </citation>
    <scope>NUCLEOTIDE SEQUENCE [LARGE SCALE GENOMIC DNA]</scope>
</reference>
<dbReference type="AlphaFoldDB" id="A0AAW0Q4N6"/>
<proteinExistence type="predicted"/>
<sequence length="131" mass="13962">MSGAAPVPVHECFSCLLSCPVSFLSLSRPVICFSCLLSLSREALSPVSCPSLLSPVRCCLSRVRQWSCCRGAGDWALSPTCPSSSSGGHLIHGTSHRERADVCPPVPSLRPSVSSRLQRAADRTMPDPPRS</sequence>